<gene>
    <name evidence="1" type="ORF">CGLO_10682</name>
</gene>
<name>T0K374_COLGC</name>
<dbReference type="Proteomes" id="UP000015530">
    <property type="component" value="Unassembled WGS sequence"/>
</dbReference>
<sequence>MKNAVCVWGGFTRSNDCFCLFGHVFERLVVYFIYSDVFNGHFLKKEGGDLLKGWCAD</sequence>
<protein>
    <submittedName>
        <fullName evidence="1">Uncharacterized protein</fullName>
    </submittedName>
</protein>
<dbReference type="HOGENOM" id="CLU_2996405_0_0_1"/>
<accession>T0K374</accession>
<organism evidence="1 2">
    <name type="scientific">Colletotrichum gloeosporioides (strain Cg-14)</name>
    <name type="common">Anthracnose fungus</name>
    <name type="synonym">Glomerella cingulata</name>
    <dbReference type="NCBI Taxonomy" id="1237896"/>
    <lineage>
        <taxon>Eukaryota</taxon>
        <taxon>Fungi</taxon>
        <taxon>Dikarya</taxon>
        <taxon>Ascomycota</taxon>
        <taxon>Pezizomycotina</taxon>
        <taxon>Sordariomycetes</taxon>
        <taxon>Hypocreomycetidae</taxon>
        <taxon>Glomerellales</taxon>
        <taxon>Glomerellaceae</taxon>
        <taxon>Colletotrichum</taxon>
        <taxon>Colletotrichum gloeosporioides species complex</taxon>
    </lineage>
</organism>
<comment type="caution">
    <text evidence="1">The sequence shown here is derived from an EMBL/GenBank/DDBJ whole genome shotgun (WGS) entry which is preliminary data.</text>
</comment>
<evidence type="ECO:0000313" key="1">
    <source>
        <dbReference type="EMBL" id="EQB49932.1"/>
    </source>
</evidence>
<dbReference type="AlphaFoldDB" id="T0K374"/>
<dbReference type="EMBL" id="AMYD01002191">
    <property type="protein sequence ID" value="EQB49932.1"/>
    <property type="molecule type" value="Genomic_DNA"/>
</dbReference>
<evidence type="ECO:0000313" key="2">
    <source>
        <dbReference type="Proteomes" id="UP000015530"/>
    </source>
</evidence>
<proteinExistence type="predicted"/>
<reference evidence="2" key="1">
    <citation type="journal article" date="2013" name="Mol. Plant Microbe Interact.">
        <title>Global aspects of pacC regulation of pathogenicity genes in Colletotrichum gloeosporioides as revealed by transcriptome analysis.</title>
        <authorList>
            <person name="Alkan N."/>
            <person name="Meng X."/>
            <person name="Friedlander G."/>
            <person name="Reuveni E."/>
            <person name="Sukno S."/>
            <person name="Sherman A."/>
            <person name="Thon M."/>
            <person name="Fluhr R."/>
            <person name="Prusky D."/>
        </authorList>
    </citation>
    <scope>NUCLEOTIDE SEQUENCE [LARGE SCALE GENOMIC DNA]</scope>
    <source>
        <strain evidence="2">Cg-14</strain>
    </source>
</reference>